<comment type="caution">
    <text evidence="2">The sequence shown here is derived from an EMBL/GenBank/DDBJ whole genome shotgun (WGS) entry which is preliminary data.</text>
</comment>
<protein>
    <recommendedName>
        <fullName evidence="1">Serine aminopeptidase S33 domain-containing protein</fullName>
    </recommendedName>
</protein>
<dbReference type="OrthoDB" id="2498029at2759"/>
<dbReference type="Pfam" id="PF12146">
    <property type="entry name" value="Hydrolase_4"/>
    <property type="match status" value="1"/>
</dbReference>
<organism evidence="2 3">
    <name type="scientific">Halteria grandinella</name>
    <dbReference type="NCBI Taxonomy" id="5974"/>
    <lineage>
        <taxon>Eukaryota</taxon>
        <taxon>Sar</taxon>
        <taxon>Alveolata</taxon>
        <taxon>Ciliophora</taxon>
        <taxon>Intramacronucleata</taxon>
        <taxon>Spirotrichea</taxon>
        <taxon>Stichotrichia</taxon>
        <taxon>Sporadotrichida</taxon>
        <taxon>Halteriidae</taxon>
        <taxon>Halteria</taxon>
    </lineage>
</organism>
<keyword evidence="3" id="KW-1185">Reference proteome</keyword>
<feature type="domain" description="Serine aminopeptidase S33" evidence="1">
    <location>
        <begin position="44"/>
        <end position="282"/>
    </location>
</feature>
<reference evidence="2" key="1">
    <citation type="submission" date="2019-06" db="EMBL/GenBank/DDBJ databases">
        <authorList>
            <person name="Zheng W."/>
        </authorList>
    </citation>
    <scope>NUCLEOTIDE SEQUENCE</scope>
    <source>
        <strain evidence="2">QDHG01</strain>
    </source>
</reference>
<dbReference type="EMBL" id="RRYP01011463">
    <property type="protein sequence ID" value="TNV77717.1"/>
    <property type="molecule type" value="Genomic_DNA"/>
</dbReference>
<gene>
    <name evidence="2" type="ORF">FGO68_gene14245</name>
</gene>
<sequence length="299" mass="33371">MKSQFIDFCEIPFPEVNPIDLIVEQNGAPFKLANYRYPCKVGVERKGIVFYVHGYAEYTGRYGYLAREFSEAGFDFVGIDQRNFGNSTSNAATLGHFEGELVHQNDILAHIDLVDAKFGGPDVPKFIIGYSLGGLQTTQLALRRPDFFKGIGLLAPCYGFLEYLQPQFDALADKARAQTTEEIYELPNMITLPPRQSLHFMLDPLGQGIKMPAQNVLTLKDAPARLTTELIASVTSPVILVIGGNEGFVSNKRTVEMFNHLPTTDKSLVTVKGATHFPFHDKKNAQLVCDEIIRFFSRI</sequence>
<dbReference type="PANTHER" id="PTHR11614">
    <property type="entry name" value="PHOSPHOLIPASE-RELATED"/>
    <property type="match status" value="1"/>
</dbReference>
<dbReference type="InterPro" id="IPR029058">
    <property type="entry name" value="AB_hydrolase_fold"/>
</dbReference>
<evidence type="ECO:0000259" key="1">
    <source>
        <dbReference type="Pfam" id="PF12146"/>
    </source>
</evidence>
<dbReference type="SUPFAM" id="SSF53474">
    <property type="entry name" value="alpha/beta-Hydrolases"/>
    <property type="match status" value="1"/>
</dbReference>
<dbReference type="AlphaFoldDB" id="A0A8J8T0J0"/>
<evidence type="ECO:0000313" key="2">
    <source>
        <dbReference type="EMBL" id="TNV77717.1"/>
    </source>
</evidence>
<proteinExistence type="predicted"/>
<name>A0A8J8T0J0_HALGN</name>
<dbReference type="InterPro" id="IPR022742">
    <property type="entry name" value="Hydrolase_4"/>
</dbReference>
<dbReference type="InterPro" id="IPR051044">
    <property type="entry name" value="MAG_DAG_Lipase"/>
</dbReference>
<dbReference type="Proteomes" id="UP000785679">
    <property type="component" value="Unassembled WGS sequence"/>
</dbReference>
<dbReference type="Gene3D" id="3.40.50.1820">
    <property type="entry name" value="alpha/beta hydrolase"/>
    <property type="match status" value="1"/>
</dbReference>
<accession>A0A8J8T0J0</accession>
<evidence type="ECO:0000313" key="3">
    <source>
        <dbReference type="Proteomes" id="UP000785679"/>
    </source>
</evidence>